<dbReference type="PANTHER" id="PTHR13754:SF13">
    <property type="entry name" value="METALLO-BETA-LACTAMASE SUPERFAMILY PROTEIN (AFU_ORTHOLOGUE AFUA_3G07630)"/>
    <property type="match status" value="1"/>
</dbReference>
<dbReference type="Gene3D" id="3.60.15.10">
    <property type="entry name" value="Ribonuclease Z/Hydroxyacylglutathione hydrolase-like"/>
    <property type="match status" value="1"/>
</dbReference>
<comment type="caution">
    <text evidence="2">The sequence shown here is derived from an EMBL/GenBank/DDBJ whole genome shotgun (WGS) entry which is preliminary data.</text>
</comment>
<dbReference type="EMBL" id="JAUSWG010000018">
    <property type="protein sequence ID" value="MDQ0558051.1"/>
    <property type="molecule type" value="Genomic_DNA"/>
</dbReference>
<proteinExistence type="predicted"/>
<keyword evidence="2" id="KW-0808">Transferase</keyword>
<dbReference type="EC" id="2.5.1.105" evidence="2"/>
<evidence type="ECO:0000259" key="1">
    <source>
        <dbReference type="SMART" id="SM00849"/>
    </source>
</evidence>
<feature type="domain" description="Metallo-beta-lactamase" evidence="1">
    <location>
        <begin position="20"/>
        <end position="211"/>
    </location>
</feature>
<evidence type="ECO:0000313" key="2">
    <source>
        <dbReference type="EMBL" id="MDQ0558051.1"/>
    </source>
</evidence>
<dbReference type="CDD" id="cd07713">
    <property type="entry name" value="DHPS-like_MBL-fold"/>
    <property type="match status" value="1"/>
</dbReference>
<dbReference type="SUPFAM" id="SSF56281">
    <property type="entry name" value="Metallo-hydrolase/oxidoreductase"/>
    <property type="match status" value="1"/>
</dbReference>
<dbReference type="GO" id="GO:0102041">
    <property type="term" value="F:7,8-dihydropterin-6-yl-methyl-4-(beta-D-ribofuranosyl)aminobenzene 5'-phosphate synthase"/>
    <property type="evidence" value="ECO:0007669"/>
    <property type="project" value="UniProtKB-EC"/>
</dbReference>
<dbReference type="Pfam" id="PF00753">
    <property type="entry name" value="Lactamase_B"/>
    <property type="match status" value="1"/>
</dbReference>
<dbReference type="RefSeq" id="WP_307510001.1">
    <property type="nucleotide sequence ID" value="NZ_BAAACE010000018.1"/>
</dbReference>
<sequence length="238" mass="26980">MVITTLVENSTISKVYEKKHGLSMHLKIDNHNILFDLGPDDTFIKNAKKLNVNIEDVDIVIISHGHKDHGGGLESFLKHNDKAKIYINKYAFEDYYTSLFKYGKHYIGLNAEFKTNNRVVITNEVYNINQNMRLISNIRGEKLVPTSNKSLYIKEGTKFIPDAFKHEQSLILNDNGKIILISGCSHTGILNILEEAEKIVGKKIDFIIGGLHLFNPVSKITEDLSFINDLAHNLSIKN</sequence>
<evidence type="ECO:0000313" key="3">
    <source>
        <dbReference type="Proteomes" id="UP001232584"/>
    </source>
</evidence>
<dbReference type="InterPro" id="IPR036866">
    <property type="entry name" value="RibonucZ/Hydroxyglut_hydro"/>
</dbReference>
<organism evidence="2 3">
    <name type="scientific">Paraclostridium ghonii</name>
    <dbReference type="NCBI Taxonomy" id="29358"/>
    <lineage>
        <taxon>Bacteria</taxon>
        <taxon>Bacillati</taxon>
        <taxon>Bacillota</taxon>
        <taxon>Clostridia</taxon>
        <taxon>Peptostreptococcales</taxon>
        <taxon>Peptostreptococcaceae</taxon>
        <taxon>Paraclostridium</taxon>
    </lineage>
</organism>
<reference evidence="2 3" key="1">
    <citation type="submission" date="2023-07" db="EMBL/GenBank/DDBJ databases">
        <title>Genomic Encyclopedia of Type Strains, Phase IV (KMG-IV): sequencing the most valuable type-strain genomes for metagenomic binning, comparative biology and taxonomic classification.</title>
        <authorList>
            <person name="Goeker M."/>
        </authorList>
    </citation>
    <scope>NUCLEOTIDE SEQUENCE [LARGE SCALE GENOMIC DNA]</scope>
    <source>
        <strain evidence="2 3">DSM 15049</strain>
    </source>
</reference>
<dbReference type="InterPro" id="IPR001279">
    <property type="entry name" value="Metallo-B-lactamas"/>
</dbReference>
<dbReference type="InterPro" id="IPR041712">
    <property type="entry name" value="DHPS-like_MBL-fold"/>
</dbReference>
<dbReference type="InterPro" id="IPR052926">
    <property type="entry name" value="Metallo-beta-lactamase_dom"/>
</dbReference>
<gene>
    <name evidence="2" type="ORF">QOZ92_003186</name>
</gene>
<dbReference type="SMART" id="SM00849">
    <property type="entry name" value="Lactamase_B"/>
    <property type="match status" value="1"/>
</dbReference>
<dbReference type="PANTHER" id="PTHR13754">
    <property type="entry name" value="METALLO-BETA-LACTAMASE SUPERFAMILY PROTEIN"/>
    <property type="match status" value="1"/>
</dbReference>
<keyword evidence="3" id="KW-1185">Reference proteome</keyword>
<dbReference type="Proteomes" id="UP001232584">
    <property type="component" value="Unassembled WGS sequence"/>
</dbReference>
<protein>
    <submittedName>
        <fullName evidence="2">7, 8-dihydropterin-6-yl-methyl-4-(Beta-D-ribofuranosyl)aminobenzene 5'-phosphate synthase</fullName>
        <ecNumber evidence="2">2.5.1.105</ecNumber>
    </submittedName>
</protein>
<name>A0ABU0N5T1_9FIRM</name>
<accession>A0ABU0N5T1</accession>